<feature type="chain" id="PRO_5034963279" description="Cell wall protein PhiA" evidence="1">
    <location>
        <begin position="21"/>
        <end position="162"/>
    </location>
</feature>
<keyword evidence="1" id="KW-0732">Signal</keyword>
<accession>A0A8G1RKI6</accession>
<protein>
    <recommendedName>
        <fullName evidence="4">Cell wall protein PhiA</fullName>
    </recommendedName>
</protein>
<feature type="signal peptide" evidence="1">
    <location>
        <begin position="1"/>
        <end position="20"/>
    </location>
</feature>
<dbReference type="Proteomes" id="UP000249789">
    <property type="component" value="Unassembled WGS sequence"/>
</dbReference>
<evidence type="ECO:0000313" key="2">
    <source>
        <dbReference type="EMBL" id="RAK74975.1"/>
    </source>
</evidence>
<keyword evidence="3" id="KW-1185">Reference proteome</keyword>
<dbReference type="GeneID" id="63866871"/>
<evidence type="ECO:0000313" key="3">
    <source>
        <dbReference type="Proteomes" id="UP000249789"/>
    </source>
</evidence>
<dbReference type="EMBL" id="KZ824663">
    <property type="protein sequence ID" value="RAK74975.1"/>
    <property type="molecule type" value="Genomic_DNA"/>
</dbReference>
<organism evidence="2 3">
    <name type="scientific">Aspergillus fijiensis CBS 313.89</name>
    <dbReference type="NCBI Taxonomy" id="1448319"/>
    <lineage>
        <taxon>Eukaryota</taxon>
        <taxon>Fungi</taxon>
        <taxon>Dikarya</taxon>
        <taxon>Ascomycota</taxon>
        <taxon>Pezizomycotina</taxon>
        <taxon>Eurotiomycetes</taxon>
        <taxon>Eurotiomycetidae</taxon>
        <taxon>Eurotiales</taxon>
        <taxon>Aspergillaceae</taxon>
        <taxon>Aspergillus</taxon>
    </lineage>
</organism>
<dbReference type="AlphaFoldDB" id="A0A8G1RKI6"/>
<evidence type="ECO:0000256" key="1">
    <source>
        <dbReference type="SAM" id="SignalP"/>
    </source>
</evidence>
<dbReference type="VEuPathDB" id="FungiDB:BO72DRAFT_514972"/>
<dbReference type="OrthoDB" id="4459068at2759"/>
<dbReference type="RefSeq" id="XP_040798985.1">
    <property type="nucleotide sequence ID" value="XM_040949537.1"/>
</dbReference>
<proteinExistence type="predicted"/>
<reference evidence="2 3" key="1">
    <citation type="submission" date="2018-02" db="EMBL/GenBank/DDBJ databases">
        <title>The genomes of Aspergillus section Nigri reveals drivers in fungal speciation.</title>
        <authorList>
            <consortium name="DOE Joint Genome Institute"/>
            <person name="Vesth T.C."/>
            <person name="Nybo J."/>
            <person name="Theobald S."/>
            <person name="Brandl J."/>
            <person name="Frisvad J.C."/>
            <person name="Nielsen K.F."/>
            <person name="Lyhne E.K."/>
            <person name="Kogle M.E."/>
            <person name="Kuo A."/>
            <person name="Riley R."/>
            <person name="Clum A."/>
            <person name="Nolan M."/>
            <person name="Lipzen A."/>
            <person name="Salamov A."/>
            <person name="Henrissat B."/>
            <person name="Wiebenga A."/>
            <person name="De vries R.P."/>
            <person name="Grigoriev I.V."/>
            <person name="Mortensen U.H."/>
            <person name="Andersen M.R."/>
            <person name="Baker S.E."/>
        </authorList>
    </citation>
    <scope>NUCLEOTIDE SEQUENCE [LARGE SCALE GENOMIC DNA]</scope>
    <source>
        <strain evidence="2 3">CBS 313.89</strain>
    </source>
</reference>
<name>A0A8G1RKI6_9EURO</name>
<evidence type="ECO:0008006" key="4">
    <source>
        <dbReference type="Google" id="ProtNLM"/>
    </source>
</evidence>
<gene>
    <name evidence="2" type="ORF">BO72DRAFT_514972</name>
</gene>
<sequence>MKTVFALSAVISSAFAAAAAASSSASLFELVISNAQSRATELKGRALISQGDAFILAPAGEHGINFTGGNGSLGIQNGDVVYVGTDGHVDLKSTDGIAAGGLTQGFTTGSDNALEWSQGQFFACPHVSLYAAGPPTYMIYATRSGAALPTDCIAVDLAKVAV</sequence>